<dbReference type="Gene3D" id="3.30.70.1620">
    <property type="match status" value="1"/>
</dbReference>
<proteinExistence type="predicted"/>
<feature type="non-terminal residue" evidence="5">
    <location>
        <position position="1"/>
    </location>
</feature>
<dbReference type="InterPro" id="IPR003395">
    <property type="entry name" value="RecF/RecN/SMC_N"/>
</dbReference>
<dbReference type="AlphaFoldDB" id="A0AAN5CB87"/>
<dbReference type="SUPFAM" id="SSF52540">
    <property type="entry name" value="P-loop containing nucleoside triphosphate hydrolases"/>
    <property type="match status" value="1"/>
</dbReference>
<comment type="caution">
    <text evidence="5">The sequence shown here is derived from an EMBL/GenBank/DDBJ whole genome shotgun (WGS) entry which is preliminary data.</text>
</comment>
<accession>A0AAN5CB87</accession>
<dbReference type="InterPro" id="IPR036277">
    <property type="entry name" value="SMC_hinge_sf"/>
</dbReference>
<sequence length="641" mass="73669">ENNQTVVRTGDVGTRLMTAKAFASRTTCIPLDGKDDSREKENKAALDRRLQAARSLAPRGERVDWAIDLVEFEPQHLYVVNYHLGQVLVCNSKETANTLCYNKDVNCRVVTRDAEMDMRPSGVTGGGARAQYSSGIDLTKVNQWHEAKKKMEEMLPRYKELERKMAEAETQATKHKRMVERQVALTEQNETLKEKFKFSIAATIRTDLDAIEAELPDLREYKKKVQEEMKVLKEKIEEFEKRKKNEKEFAEKEKAEWKKKLKDLQEEQKRAKGGFEKAKTTLSAMRSEIANLVQSIKDAEEGIEQSKNEVTEQKKELERLDKAKKEAMGAQETAEKRRDEFIEGMKKHDEQMNQLRKMIEKNKKDIQHKEVRLEEIEGEKKKLKEEHAHWTKEAKEELKGNPWIADVKEHFGLKGTEYDFVGYNQKEAVKKIEEMKNEMKKMNNHINVNTMNMLAPSEERVMALQKKREQIMKDRAKLMETIEKLDEKKKIELLAAYKSVNKDFNGIFSMLLPGTSAKLDPADGKDPLKGIEIKVAFNGKWKESLGELSGGQRSLVALSLVLAMLKFRPAPLYILDEVDAALDLSHTQNIGAMIKTHFKESQFIIVSLKEGMFNHANVLFRTRFVDGTSQVSRTDNTGGNK</sequence>
<protein>
    <recommendedName>
        <fullName evidence="7">RecF/RecN/SMC N-terminal domain-containing protein</fullName>
    </recommendedName>
</protein>
<evidence type="ECO:0000256" key="2">
    <source>
        <dbReference type="SAM" id="Coils"/>
    </source>
</evidence>
<feature type="domain" description="RecF/RecN/SMC N-terminal" evidence="3">
    <location>
        <begin position="283"/>
        <end position="626"/>
    </location>
</feature>
<dbReference type="InterPro" id="IPR010935">
    <property type="entry name" value="SMC_hinge"/>
</dbReference>
<dbReference type="GO" id="GO:0051276">
    <property type="term" value="P:chromosome organization"/>
    <property type="evidence" value="ECO:0007669"/>
    <property type="project" value="InterPro"/>
</dbReference>
<dbReference type="Pfam" id="PF02463">
    <property type="entry name" value="SMC_N"/>
    <property type="match status" value="1"/>
</dbReference>
<evidence type="ECO:0000259" key="4">
    <source>
        <dbReference type="Pfam" id="PF06470"/>
    </source>
</evidence>
<organism evidence="5 6">
    <name type="scientific">Pristionchus mayeri</name>
    <dbReference type="NCBI Taxonomy" id="1317129"/>
    <lineage>
        <taxon>Eukaryota</taxon>
        <taxon>Metazoa</taxon>
        <taxon>Ecdysozoa</taxon>
        <taxon>Nematoda</taxon>
        <taxon>Chromadorea</taxon>
        <taxon>Rhabditida</taxon>
        <taxon>Rhabditina</taxon>
        <taxon>Diplogasteromorpha</taxon>
        <taxon>Diplogasteroidea</taxon>
        <taxon>Neodiplogasteridae</taxon>
        <taxon>Pristionchus</taxon>
    </lineage>
</organism>
<evidence type="ECO:0000256" key="1">
    <source>
        <dbReference type="ARBA" id="ARBA00023054"/>
    </source>
</evidence>
<feature type="domain" description="SMC hinge" evidence="4">
    <location>
        <begin position="5"/>
        <end position="100"/>
    </location>
</feature>
<dbReference type="Proteomes" id="UP001328107">
    <property type="component" value="Unassembled WGS sequence"/>
</dbReference>
<keyword evidence="6" id="KW-1185">Reference proteome</keyword>
<name>A0AAN5CB87_9BILA</name>
<evidence type="ECO:0008006" key="7">
    <source>
        <dbReference type="Google" id="ProtNLM"/>
    </source>
</evidence>
<dbReference type="InterPro" id="IPR027417">
    <property type="entry name" value="P-loop_NTPase"/>
</dbReference>
<reference evidence="6" key="1">
    <citation type="submission" date="2022-10" db="EMBL/GenBank/DDBJ databases">
        <title>Genome assembly of Pristionchus species.</title>
        <authorList>
            <person name="Yoshida K."/>
            <person name="Sommer R.J."/>
        </authorList>
    </citation>
    <scope>NUCLEOTIDE SEQUENCE [LARGE SCALE GENOMIC DNA]</scope>
    <source>
        <strain evidence="6">RS5460</strain>
    </source>
</reference>
<dbReference type="EMBL" id="BTRK01000002">
    <property type="protein sequence ID" value="GMR36722.1"/>
    <property type="molecule type" value="Genomic_DNA"/>
</dbReference>
<evidence type="ECO:0000259" key="3">
    <source>
        <dbReference type="Pfam" id="PF02463"/>
    </source>
</evidence>
<feature type="coiled-coil region" evidence="2">
    <location>
        <begin position="425"/>
        <end position="488"/>
    </location>
</feature>
<dbReference type="Gene3D" id="3.40.50.300">
    <property type="entry name" value="P-loop containing nucleotide triphosphate hydrolases"/>
    <property type="match status" value="1"/>
</dbReference>
<feature type="coiled-coil region" evidence="2">
    <location>
        <begin position="151"/>
        <end position="178"/>
    </location>
</feature>
<dbReference type="FunFam" id="3.40.50.300:FF:000385">
    <property type="entry name" value="Structural maintenance of chromosomes 2"/>
    <property type="match status" value="1"/>
</dbReference>
<dbReference type="GO" id="GO:0005524">
    <property type="term" value="F:ATP binding"/>
    <property type="evidence" value="ECO:0007669"/>
    <property type="project" value="InterPro"/>
</dbReference>
<dbReference type="PANTHER" id="PTHR43977">
    <property type="entry name" value="STRUCTURAL MAINTENANCE OF CHROMOSOMES PROTEIN 3"/>
    <property type="match status" value="1"/>
</dbReference>
<feature type="coiled-coil region" evidence="2">
    <location>
        <begin position="208"/>
        <end position="393"/>
    </location>
</feature>
<gene>
    <name evidence="5" type="ORF">PMAYCL1PPCAC_06917</name>
</gene>
<evidence type="ECO:0000313" key="6">
    <source>
        <dbReference type="Proteomes" id="UP001328107"/>
    </source>
</evidence>
<dbReference type="GO" id="GO:0005694">
    <property type="term" value="C:chromosome"/>
    <property type="evidence" value="ECO:0007669"/>
    <property type="project" value="InterPro"/>
</dbReference>
<dbReference type="SUPFAM" id="SSF75553">
    <property type="entry name" value="Smc hinge domain"/>
    <property type="match status" value="1"/>
</dbReference>
<keyword evidence="1 2" id="KW-0175">Coiled coil</keyword>
<evidence type="ECO:0000313" key="5">
    <source>
        <dbReference type="EMBL" id="GMR36722.1"/>
    </source>
</evidence>
<dbReference type="Pfam" id="PF06470">
    <property type="entry name" value="SMC_hinge"/>
    <property type="match status" value="1"/>
</dbReference>
<dbReference type="GO" id="GO:0032991">
    <property type="term" value="C:protein-containing complex"/>
    <property type="evidence" value="ECO:0007669"/>
    <property type="project" value="UniProtKB-ARBA"/>
</dbReference>